<proteinExistence type="predicted"/>
<dbReference type="RefSeq" id="WP_012387631.1">
    <property type="nucleotide sequence ID" value="NC_010602.1"/>
</dbReference>
<evidence type="ECO:0000313" key="1">
    <source>
        <dbReference type="EMBL" id="ABZ96744.1"/>
    </source>
</evidence>
<evidence type="ECO:0000313" key="2">
    <source>
        <dbReference type="Proteomes" id="UP000001847"/>
    </source>
</evidence>
<organism evidence="1 2">
    <name type="scientific">Leptospira biflexa serovar Patoc (strain Patoc 1 / ATCC 23582 / Paris)</name>
    <dbReference type="NCBI Taxonomy" id="456481"/>
    <lineage>
        <taxon>Bacteria</taxon>
        <taxon>Pseudomonadati</taxon>
        <taxon>Spirochaetota</taxon>
        <taxon>Spirochaetia</taxon>
        <taxon>Leptospirales</taxon>
        <taxon>Leptospiraceae</taxon>
        <taxon>Leptospira</taxon>
    </lineage>
</organism>
<dbReference type="NCBIfam" id="NF047486">
    <property type="entry name" value="LA_1737_Cterm"/>
    <property type="match status" value="1"/>
</dbReference>
<name>B0SKI7_LEPBP</name>
<dbReference type="EMBL" id="CP000786">
    <property type="protein sequence ID" value="ABZ96744.1"/>
    <property type="molecule type" value="Genomic_DNA"/>
</dbReference>
<dbReference type="BioCyc" id="LBIF456481:LEPBI_RS02990-MONOMER"/>
<sequence>MKKKFYMRPSFYLHSLYLCFVLGHLFLVMSLSSKTWSDLENEQEVKIYGSERSAKFKASNIFYDIEDWNDHYSVRALGIYRYYDYPLSKSKTLFPFYYHIQSKKDNREYKRIINVNVTKENDSVHKSFFPFVFWGNLSNSSYLITIPFFFQNNSENGNSFGFPILPLIYYKHREKLSDTNDHYTRFLTLLHYETNEKRGLTDVSFTPIFYYSKENYLFLPLLLYYQDFRSATQKYWMGPLYYSKDQTKEERLFVFFPFVGSYVSPKKEIDFIFPVYLNIKDTEEDYHINLFWYTKVQSANVNLATNDGNVYLDYDFGLFYNLVGISKRSKILIGSSQKRNDLNNSTKPELKKKREFNRENSDQYSGYQLLFGIFSYEKADTKKHIRLLPFAWFTWDESSEDKVVLIPPFFPIWLSYVSDDLEYKIIFPFYGKQKDKTSEIQSYLINGYIKEEYELDNRVERSYFWPFVNVYESDINSGHRVLPFYVYNYTKNEKGFKSNAYTLISNYKKVSNPNYEGKEFLIWPVWISYHSYSFKNEDTKTTFWLTPFFYRRVSDSSSRTNIFWFIDWEFESYKPILSKNQNQTSPTIKKETLSHLLIFPFYYSESSFSILPVSFNFWNQEEFTTFTLLNYYHSKKEGHYYNFLYLLESENSTTNYQLRSFWDYLFSFQKKPKEIQRLTLLWLGYDNTSDKKTINFFPLVRTTESLEETSKLYGPFLYYQSISEEEITKLALAGIGYYHNQTKSDNQYSTYVLLGVLYQEKTELERGFVKRGSLWGWLWEYQTEDNGYEKFSILKLFSYSKETDGTKKILGISI</sequence>
<dbReference type="AlphaFoldDB" id="B0SKI7"/>
<dbReference type="HOGENOM" id="CLU_346751_0_0_12"/>
<reference evidence="1 2" key="1">
    <citation type="journal article" date="2008" name="PLoS ONE">
        <title>Genome sequence of the saprophyte Leptospira biflexa provides insights into the evolution of Leptospira and the pathogenesis of leptospirosis.</title>
        <authorList>
            <person name="Picardeau M."/>
            <person name="Bulach D.M."/>
            <person name="Bouchier C."/>
            <person name="Zuerner R.L."/>
            <person name="Zidane N."/>
            <person name="Wilson P.J."/>
            <person name="Creno S."/>
            <person name="Kuczek E.S."/>
            <person name="Bommezzadri S."/>
            <person name="Davis J.C."/>
            <person name="McGrath A."/>
            <person name="Johnson M.J."/>
            <person name="Boursaux-Eude C."/>
            <person name="Seemann T."/>
            <person name="Rouy Z."/>
            <person name="Coppel R.L."/>
            <person name="Rood J.I."/>
            <person name="Lajus A."/>
            <person name="Davies J.K."/>
            <person name="Medigue C."/>
            <person name="Adler B."/>
        </authorList>
    </citation>
    <scope>NUCLEOTIDE SEQUENCE [LARGE SCALE GENOMIC DNA]</scope>
    <source>
        <strain evidence="2">Patoc 1 / ATCC 23582 / Paris</strain>
    </source>
</reference>
<accession>B0SKI7</accession>
<protein>
    <submittedName>
        <fullName evidence="1">Uncharacterized protein</fullName>
    </submittedName>
</protein>
<dbReference type="STRING" id="456481.LEPBI_I0608"/>
<keyword evidence="2" id="KW-1185">Reference proteome</keyword>
<dbReference type="Proteomes" id="UP000001847">
    <property type="component" value="Chromosome I"/>
</dbReference>
<gene>
    <name evidence="1" type="ordered locus">LEPBI_I0608</name>
</gene>
<dbReference type="OrthoDB" id="341491at2"/>
<dbReference type="KEGG" id="lbi:LEPBI_I0608"/>